<feature type="domain" description="Major facilitator superfamily (MFS) profile" evidence="6">
    <location>
        <begin position="14"/>
        <end position="406"/>
    </location>
</feature>
<feature type="transmembrane region" description="Helical" evidence="5">
    <location>
        <begin position="292"/>
        <end position="310"/>
    </location>
</feature>
<dbReference type="InterPro" id="IPR011701">
    <property type="entry name" value="MFS"/>
</dbReference>
<gene>
    <name evidence="8" type="primary">naiP_3</name>
    <name evidence="8" type="ORF">NCTC13159_00968</name>
    <name evidence="7" type="ORF">RO07_16260</name>
</gene>
<keyword evidence="2 5" id="KW-0812">Transmembrane</keyword>
<protein>
    <submittedName>
        <fullName evidence="7">MFS transporter</fullName>
    </submittedName>
    <submittedName>
        <fullName evidence="8">Niacin/nicotinamide transporter NaiP</fullName>
    </submittedName>
</protein>
<dbReference type="Gene3D" id="1.20.1250.20">
    <property type="entry name" value="MFS general substrate transporter like domains"/>
    <property type="match status" value="2"/>
</dbReference>
<feature type="transmembrane region" description="Helical" evidence="5">
    <location>
        <begin position="169"/>
        <end position="188"/>
    </location>
</feature>
<dbReference type="GO" id="GO:0005886">
    <property type="term" value="C:plasma membrane"/>
    <property type="evidence" value="ECO:0007669"/>
    <property type="project" value="TreeGrafter"/>
</dbReference>
<evidence type="ECO:0000313" key="10">
    <source>
        <dbReference type="Proteomes" id="UP000254589"/>
    </source>
</evidence>
<dbReference type="EMBL" id="CP010310">
    <property type="protein sequence ID" value="APD13390.1"/>
    <property type="molecule type" value="Genomic_DNA"/>
</dbReference>
<evidence type="ECO:0000259" key="6">
    <source>
        <dbReference type="PROSITE" id="PS50850"/>
    </source>
</evidence>
<proteinExistence type="predicted"/>
<feature type="transmembrane region" description="Helical" evidence="5">
    <location>
        <begin position="316"/>
        <end position="339"/>
    </location>
</feature>
<accession>A0AAJ4ZA46</accession>
<dbReference type="InterPro" id="IPR020846">
    <property type="entry name" value="MFS_dom"/>
</dbReference>
<dbReference type="RefSeq" id="WP_072636986.1">
    <property type="nucleotide sequence ID" value="NZ_CP010310.2"/>
</dbReference>
<feature type="transmembrane region" description="Helical" evidence="5">
    <location>
        <begin position="263"/>
        <end position="280"/>
    </location>
</feature>
<evidence type="ECO:0000313" key="9">
    <source>
        <dbReference type="Proteomes" id="UP000035086"/>
    </source>
</evidence>
<feature type="transmembrane region" description="Helical" evidence="5">
    <location>
        <begin position="53"/>
        <end position="73"/>
    </location>
</feature>
<dbReference type="GO" id="GO:0046943">
    <property type="term" value="F:carboxylic acid transmembrane transporter activity"/>
    <property type="evidence" value="ECO:0007669"/>
    <property type="project" value="TreeGrafter"/>
</dbReference>
<keyword evidence="9" id="KW-1185">Reference proteome</keyword>
<feature type="transmembrane region" description="Helical" evidence="5">
    <location>
        <begin position="20"/>
        <end position="41"/>
    </location>
</feature>
<feature type="transmembrane region" description="Helical" evidence="5">
    <location>
        <begin position="105"/>
        <end position="127"/>
    </location>
</feature>
<feature type="transmembrane region" description="Helical" evidence="5">
    <location>
        <begin position="139"/>
        <end position="163"/>
    </location>
</feature>
<reference evidence="8 10" key="3">
    <citation type="submission" date="2018-06" db="EMBL/GenBank/DDBJ databases">
        <authorList>
            <consortium name="Pathogen Informatics"/>
            <person name="Doyle S."/>
        </authorList>
    </citation>
    <scope>NUCLEOTIDE SEQUENCE [LARGE SCALE GENOMIC DNA]</scope>
    <source>
        <strain evidence="8 10">NCTC13159</strain>
    </source>
</reference>
<evidence type="ECO:0000256" key="1">
    <source>
        <dbReference type="ARBA" id="ARBA00004141"/>
    </source>
</evidence>
<feature type="transmembrane region" description="Helical" evidence="5">
    <location>
        <begin position="380"/>
        <end position="402"/>
    </location>
</feature>
<evidence type="ECO:0000256" key="2">
    <source>
        <dbReference type="ARBA" id="ARBA00022692"/>
    </source>
</evidence>
<name>A0AAJ4ZA46_PANPU</name>
<evidence type="ECO:0000256" key="3">
    <source>
        <dbReference type="ARBA" id="ARBA00022989"/>
    </source>
</evidence>
<reference evidence="9" key="1">
    <citation type="submission" date="2014-12" db="EMBL/GenBank/DDBJ databases">
        <title>Complete Genome Sequencing of Pandoraea pulmonicola DSM 16583.</title>
        <authorList>
            <person name="Chan K.-G."/>
        </authorList>
    </citation>
    <scope>NUCLEOTIDE SEQUENCE [LARGE SCALE GENOMIC DNA]</scope>
    <source>
        <strain evidence="9">DSM 16583</strain>
    </source>
</reference>
<sequence length="449" mass="48239">MSWLNSLSRNEKRAFAGTFIGHTVDVYDFMIYSFLIPVLLTTWNMSKATAGSIVTYTLIASLVGAIGAGLLADRYGRVRILRWTIAIFALACFGCGLTNSPTQLAVLRIVQGLGFGGESSLCMVLVMETIRNPAHRGKFSGFTASSYSFGWALAAIAYSAIFNWLPSEIAWRVCLFIGVAPALMVFWLRRNLEEPEAFTRTMAERRQTSPLTTIRGVFSGRLAARTLWCSLLSGGMLGSYYAIATWMPTWLKTERGLSVTGTGMWLAITIVGSIVGYAAGAWCTDRLGRRPTYILFALGAFAMSIAYMLIAAPIPVMMVLGFLMGVLMQGTFAGVAATISETYPHEVRATGYGVAYNAGRVIGSIFPFMAGWLASGHTTLTFAIPIVAAVGYGLVVVAALMLPETNGIKLDAIDPVNADTRADADASRTVHPVHGTHGTVTNAVGRAVD</sequence>
<evidence type="ECO:0000256" key="5">
    <source>
        <dbReference type="SAM" id="Phobius"/>
    </source>
</evidence>
<keyword evidence="3 5" id="KW-1133">Transmembrane helix</keyword>
<dbReference type="PANTHER" id="PTHR23508:SF10">
    <property type="entry name" value="CARBOXYLIC ACID TRANSPORTER PROTEIN HOMOLOG"/>
    <property type="match status" value="1"/>
</dbReference>
<feature type="transmembrane region" description="Helical" evidence="5">
    <location>
        <begin position="222"/>
        <end position="243"/>
    </location>
</feature>
<feature type="transmembrane region" description="Helical" evidence="5">
    <location>
        <begin position="351"/>
        <end position="374"/>
    </location>
</feature>
<evidence type="ECO:0000313" key="7">
    <source>
        <dbReference type="EMBL" id="APD13390.1"/>
    </source>
</evidence>
<dbReference type="KEGG" id="ppul:RO07_16260"/>
<reference evidence="7" key="2">
    <citation type="submission" date="2016-11" db="EMBL/GenBank/DDBJ databases">
        <title>Complete Genome Sequencing of Pandoraea pulmonicola DSM 16583.</title>
        <authorList>
            <person name="Chan K.-G."/>
        </authorList>
    </citation>
    <scope>NUCLEOTIDE SEQUENCE</scope>
    <source>
        <strain evidence="7">DSM 16583</strain>
    </source>
</reference>
<dbReference type="Proteomes" id="UP000254589">
    <property type="component" value="Unassembled WGS sequence"/>
</dbReference>
<keyword evidence="4 5" id="KW-0472">Membrane</keyword>
<evidence type="ECO:0000313" key="8">
    <source>
        <dbReference type="EMBL" id="SUA89501.1"/>
    </source>
</evidence>
<dbReference type="InterPro" id="IPR036259">
    <property type="entry name" value="MFS_trans_sf"/>
</dbReference>
<feature type="transmembrane region" description="Helical" evidence="5">
    <location>
        <begin position="80"/>
        <end position="99"/>
    </location>
</feature>
<dbReference type="EMBL" id="UGSJ01000001">
    <property type="protein sequence ID" value="SUA89501.1"/>
    <property type="molecule type" value="Genomic_DNA"/>
</dbReference>
<dbReference type="PANTHER" id="PTHR23508">
    <property type="entry name" value="CARBOXYLIC ACID TRANSPORTER PROTEIN HOMOLOG"/>
    <property type="match status" value="1"/>
</dbReference>
<comment type="subcellular location">
    <subcellularLocation>
        <location evidence="1">Membrane</location>
        <topology evidence="1">Multi-pass membrane protein</topology>
    </subcellularLocation>
</comment>
<dbReference type="PROSITE" id="PS50850">
    <property type="entry name" value="MFS"/>
    <property type="match status" value="1"/>
</dbReference>
<organism evidence="8 10">
    <name type="scientific">Pandoraea pulmonicola</name>
    <dbReference type="NCBI Taxonomy" id="93221"/>
    <lineage>
        <taxon>Bacteria</taxon>
        <taxon>Pseudomonadati</taxon>
        <taxon>Pseudomonadota</taxon>
        <taxon>Betaproteobacteria</taxon>
        <taxon>Burkholderiales</taxon>
        <taxon>Burkholderiaceae</taxon>
        <taxon>Pandoraea</taxon>
    </lineage>
</organism>
<dbReference type="SUPFAM" id="SSF103473">
    <property type="entry name" value="MFS general substrate transporter"/>
    <property type="match status" value="1"/>
</dbReference>
<dbReference type="Pfam" id="PF07690">
    <property type="entry name" value="MFS_1"/>
    <property type="match status" value="1"/>
</dbReference>
<dbReference type="Proteomes" id="UP000035086">
    <property type="component" value="Chromosome"/>
</dbReference>
<dbReference type="AlphaFoldDB" id="A0AAJ4ZA46"/>
<evidence type="ECO:0000256" key="4">
    <source>
        <dbReference type="ARBA" id="ARBA00023136"/>
    </source>
</evidence>